<gene>
    <name evidence="1" type="ORF">TIFTF001_021482</name>
</gene>
<reference evidence="1" key="1">
    <citation type="submission" date="2023-07" db="EMBL/GenBank/DDBJ databases">
        <title>draft genome sequence of fig (Ficus carica).</title>
        <authorList>
            <person name="Takahashi T."/>
            <person name="Nishimura K."/>
        </authorList>
    </citation>
    <scope>NUCLEOTIDE SEQUENCE</scope>
</reference>
<accession>A0AA88AAI4</accession>
<comment type="caution">
    <text evidence="1">The sequence shown here is derived from an EMBL/GenBank/DDBJ whole genome shotgun (WGS) entry which is preliminary data.</text>
</comment>
<keyword evidence="2" id="KW-1185">Reference proteome</keyword>
<organism evidence="1 2">
    <name type="scientific">Ficus carica</name>
    <name type="common">Common fig</name>
    <dbReference type="NCBI Taxonomy" id="3494"/>
    <lineage>
        <taxon>Eukaryota</taxon>
        <taxon>Viridiplantae</taxon>
        <taxon>Streptophyta</taxon>
        <taxon>Embryophyta</taxon>
        <taxon>Tracheophyta</taxon>
        <taxon>Spermatophyta</taxon>
        <taxon>Magnoliopsida</taxon>
        <taxon>eudicotyledons</taxon>
        <taxon>Gunneridae</taxon>
        <taxon>Pentapetalae</taxon>
        <taxon>rosids</taxon>
        <taxon>fabids</taxon>
        <taxon>Rosales</taxon>
        <taxon>Moraceae</taxon>
        <taxon>Ficeae</taxon>
        <taxon>Ficus</taxon>
    </lineage>
</organism>
<proteinExistence type="predicted"/>
<evidence type="ECO:0000313" key="1">
    <source>
        <dbReference type="EMBL" id="GMN52334.1"/>
    </source>
</evidence>
<dbReference type="EMBL" id="BTGU01000041">
    <property type="protein sequence ID" value="GMN52334.1"/>
    <property type="molecule type" value="Genomic_DNA"/>
</dbReference>
<sequence length="285" mass="30562">MLSSESQPTQVQAIETHNHGAQGQHTIFHLRIGYPCDGVDSCDCDGAGGCGCCCVCGCGGAGGCGYGGAGNNSTAAAALRLSSYSPDEAKKEAAILEDQNWSIENSDALASQREEADYTAATATSFTAGAATTTSSAAAEAAAAATATRSAAAATPRLSKYFIYLHKSDCFILDLVSTARENGKLFFLMKSWRRYCQSRDLTSGNSLVFWKTQGVNHFNVDLRAYKVLIQVDMEVVHSLGFPKHKQLTARQSTRLTVPPPTLRQEEEPFVLSSITHFYQSHPKKS</sequence>
<dbReference type="Proteomes" id="UP001187192">
    <property type="component" value="Unassembled WGS sequence"/>
</dbReference>
<evidence type="ECO:0000313" key="2">
    <source>
        <dbReference type="Proteomes" id="UP001187192"/>
    </source>
</evidence>
<dbReference type="AlphaFoldDB" id="A0AA88AAI4"/>
<name>A0AA88AAI4_FICCA</name>
<protein>
    <submittedName>
        <fullName evidence="1">Uncharacterized protein</fullName>
    </submittedName>
</protein>